<accession>A2DGU8</accession>
<dbReference type="InParanoid" id="A2DGU8"/>
<organism evidence="1 2">
    <name type="scientific">Trichomonas vaginalis (strain ATCC PRA-98 / G3)</name>
    <dbReference type="NCBI Taxonomy" id="412133"/>
    <lineage>
        <taxon>Eukaryota</taxon>
        <taxon>Metamonada</taxon>
        <taxon>Parabasalia</taxon>
        <taxon>Trichomonadida</taxon>
        <taxon>Trichomonadidae</taxon>
        <taxon>Trichomonas</taxon>
    </lineage>
</organism>
<dbReference type="InterPro" id="IPR032675">
    <property type="entry name" value="LRR_dom_sf"/>
</dbReference>
<dbReference type="PANTHER" id="PTHR45661:SF3">
    <property type="entry name" value="IG-LIKE DOMAIN-CONTAINING PROTEIN"/>
    <property type="match status" value="1"/>
</dbReference>
<dbReference type="AlphaFoldDB" id="A2DGU8"/>
<dbReference type="PANTHER" id="PTHR45661">
    <property type="entry name" value="SURFACE ANTIGEN"/>
    <property type="match status" value="1"/>
</dbReference>
<name>A2DGU8_TRIV3</name>
<dbReference type="Pfam" id="PF13306">
    <property type="entry name" value="LRR_5"/>
    <property type="match status" value="2"/>
</dbReference>
<dbReference type="SUPFAM" id="SSF52058">
    <property type="entry name" value="L domain-like"/>
    <property type="match status" value="1"/>
</dbReference>
<dbReference type="STRING" id="5722.A2DGU8"/>
<evidence type="ECO:0000313" key="1">
    <source>
        <dbReference type="EMBL" id="EAY20258.1"/>
    </source>
</evidence>
<keyword evidence="2" id="KW-1185">Reference proteome</keyword>
<gene>
    <name evidence="1" type="ORF">TVAG_192340</name>
</gene>
<dbReference type="InterPro" id="IPR026906">
    <property type="entry name" value="LRR_5"/>
</dbReference>
<dbReference type="OrthoDB" id="2013775at2759"/>
<dbReference type="Proteomes" id="UP000001542">
    <property type="component" value="Unassembled WGS sequence"/>
</dbReference>
<dbReference type="EMBL" id="DS113199">
    <property type="protein sequence ID" value="EAY20258.1"/>
    <property type="molecule type" value="Genomic_DNA"/>
</dbReference>
<sequence>MVTSENTVSLGTNNTLGISQYNHDPELYLRPEVEIEGHKYNITEISESALSNLAFEKVLIPKSVNKIGPRAFFKSNITELDLSATNITEIPSFCFAYSRIKKLLLPQTIQTISECSFSMTTLVNFVFPKDLVTIGTRSFESSVIDTIDLSQTSVNLICQFAFIGSTLKTFISSPLLQKIEQYVFACTPIQSLTFSTTLSELGNHCFYECKELESIDLSPTVISIIPGFCFNKCSKLAKCLFPLTVSIIQNFAFSQSGIAKINFPPKLSEIPRCCFLQCYNLEEIDLSHTIVKYIGSVAFSSCKLLSSVNFGNNLDDRRSCFFEHLIEDNCFTTYY</sequence>
<dbReference type="KEGG" id="tva:5465811"/>
<dbReference type="RefSeq" id="XP_001581244.1">
    <property type="nucleotide sequence ID" value="XM_001581194.1"/>
</dbReference>
<evidence type="ECO:0000313" key="2">
    <source>
        <dbReference type="Proteomes" id="UP000001542"/>
    </source>
</evidence>
<reference evidence="1" key="1">
    <citation type="submission" date="2006-10" db="EMBL/GenBank/DDBJ databases">
        <authorList>
            <person name="Amadeo P."/>
            <person name="Zhao Q."/>
            <person name="Wortman J."/>
            <person name="Fraser-Liggett C."/>
            <person name="Carlton J."/>
        </authorList>
    </citation>
    <scope>NUCLEOTIDE SEQUENCE</scope>
    <source>
        <strain evidence="1">G3</strain>
    </source>
</reference>
<protein>
    <submittedName>
        <fullName evidence="1">Leucine Rich Repeat family protein</fullName>
    </submittedName>
</protein>
<proteinExistence type="predicted"/>
<reference evidence="1" key="2">
    <citation type="journal article" date="2007" name="Science">
        <title>Draft genome sequence of the sexually transmitted pathogen Trichomonas vaginalis.</title>
        <authorList>
            <person name="Carlton J.M."/>
            <person name="Hirt R.P."/>
            <person name="Silva J.C."/>
            <person name="Delcher A.L."/>
            <person name="Schatz M."/>
            <person name="Zhao Q."/>
            <person name="Wortman J.R."/>
            <person name="Bidwell S.L."/>
            <person name="Alsmark U.C.M."/>
            <person name="Besteiro S."/>
            <person name="Sicheritz-Ponten T."/>
            <person name="Noel C.J."/>
            <person name="Dacks J.B."/>
            <person name="Foster P.G."/>
            <person name="Simillion C."/>
            <person name="Van de Peer Y."/>
            <person name="Miranda-Saavedra D."/>
            <person name="Barton G.J."/>
            <person name="Westrop G.D."/>
            <person name="Mueller S."/>
            <person name="Dessi D."/>
            <person name="Fiori P.L."/>
            <person name="Ren Q."/>
            <person name="Paulsen I."/>
            <person name="Zhang H."/>
            <person name="Bastida-Corcuera F.D."/>
            <person name="Simoes-Barbosa A."/>
            <person name="Brown M.T."/>
            <person name="Hayes R.D."/>
            <person name="Mukherjee M."/>
            <person name="Okumura C.Y."/>
            <person name="Schneider R."/>
            <person name="Smith A.J."/>
            <person name="Vanacova S."/>
            <person name="Villalvazo M."/>
            <person name="Haas B.J."/>
            <person name="Pertea M."/>
            <person name="Feldblyum T.V."/>
            <person name="Utterback T.R."/>
            <person name="Shu C.L."/>
            <person name="Osoegawa K."/>
            <person name="de Jong P.J."/>
            <person name="Hrdy I."/>
            <person name="Horvathova L."/>
            <person name="Zubacova Z."/>
            <person name="Dolezal P."/>
            <person name="Malik S.B."/>
            <person name="Logsdon J.M. Jr."/>
            <person name="Henze K."/>
            <person name="Gupta A."/>
            <person name="Wang C.C."/>
            <person name="Dunne R.L."/>
            <person name="Upcroft J.A."/>
            <person name="Upcroft P."/>
            <person name="White O."/>
            <person name="Salzberg S.L."/>
            <person name="Tang P."/>
            <person name="Chiu C.-H."/>
            <person name="Lee Y.-S."/>
            <person name="Embley T.M."/>
            <person name="Coombs G.H."/>
            <person name="Mottram J.C."/>
            <person name="Tachezy J."/>
            <person name="Fraser-Liggett C.M."/>
            <person name="Johnson P.J."/>
        </authorList>
    </citation>
    <scope>NUCLEOTIDE SEQUENCE [LARGE SCALE GENOMIC DNA]</scope>
    <source>
        <strain evidence="1">G3</strain>
    </source>
</reference>
<dbReference type="InterPro" id="IPR053139">
    <property type="entry name" value="Surface_bspA-like"/>
</dbReference>
<dbReference type="Gene3D" id="3.80.10.10">
    <property type="entry name" value="Ribonuclease Inhibitor"/>
    <property type="match status" value="4"/>
</dbReference>
<dbReference type="VEuPathDB" id="TrichDB:TVAGG3_0318780"/>